<dbReference type="OrthoDB" id="9815272at2"/>
<dbReference type="EMBL" id="CP019791">
    <property type="protein sequence ID" value="AQT68238.1"/>
    <property type="molecule type" value="Genomic_DNA"/>
</dbReference>
<protein>
    <recommendedName>
        <fullName evidence="3">DUF2958 domain-containing protein</fullName>
    </recommendedName>
</protein>
<name>A0A1U9NKH5_9BACT</name>
<dbReference type="InterPro" id="IPR021341">
    <property type="entry name" value="DUF2958"/>
</dbReference>
<evidence type="ECO:0000313" key="2">
    <source>
        <dbReference type="Proteomes" id="UP000189674"/>
    </source>
</evidence>
<dbReference type="KEGG" id="alus:STSP2_01394"/>
<dbReference type="AlphaFoldDB" id="A0A1U9NKH5"/>
<organism evidence="1 2">
    <name type="scientific">Anaerohalosphaera lusitana</name>
    <dbReference type="NCBI Taxonomy" id="1936003"/>
    <lineage>
        <taxon>Bacteria</taxon>
        <taxon>Pseudomonadati</taxon>
        <taxon>Planctomycetota</taxon>
        <taxon>Phycisphaerae</taxon>
        <taxon>Sedimentisphaerales</taxon>
        <taxon>Anaerohalosphaeraceae</taxon>
        <taxon>Anaerohalosphaera</taxon>
    </lineage>
</organism>
<dbReference type="Pfam" id="PF11171">
    <property type="entry name" value="DUF2958"/>
    <property type="match status" value="1"/>
</dbReference>
<accession>A0A1U9NKH5</accession>
<evidence type="ECO:0008006" key="3">
    <source>
        <dbReference type="Google" id="ProtNLM"/>
    </source>
</evidence>
<gene>
    <name evidence="1" type="ORF">STSP2_01394</name>
</gene>
<dbReference type="Proteomes" id="UP000189674">
    <property type="component" value="Chromosome"/>
</dbReference>
<evidence type="ECO:0000313" key="1">
    <source>
        <dbReference type="EMBL" id="AQT68238.1"/>
    </source>
</evidence>
<sequence>MELLPKEIASKLPELYSQEGFDDPICSLKYFTPDSAWTWFVIEGEEQEDGDFLFFGKVVSQLCPEGELGYFTLSQLRKIRGPLGLPIERDLHFEAKPLSRCK</sequence>
<dbReference type="RefSeq" id="WP_146661058.1">
    <property type="nucleotide sequence ID" value="NZ_CP019791.1"/>
</dbReference>
<proteinExistence type="predicted"/>
<reference evidence="2" key="1">
    <citation type="submission" date="2017-02" db="EMBL/GenBank/DDBJ databases">
        <title>Comparative genomics and description of representatives of a novel lineage of planctomycetes thriving in anoxic sediments.</title>
        <authorList>
            <person name="Spring S."/>
            <person name="Bunk B."/>
            <person name="Sproer C."/>
        </authorList>
    </citation>
    <scope>NUCLEOTIDE SEQUENCE [LARGE SCALE GENOMIC DNA]</scope>
    <source>
        <strain evidence="2">ST-NAGAB-D1</strain>
    </source>
</reference>
<keyword evidence="2" id="KW-1185">Reference proteome</keyword>
<dbReference type="STRING" id="1936003.STSP2_01394"/>